<feature type="region of interest" description="Disordered" evidence="1">
    <location>
        <begin position="113"/>
        <end position="132"/>
    </location>
</feature>
<keyword evidence="4" id="KW-1185">Reference proteome</keyword>
<feature type="signal peptide" evidence="2">
    <location>
        <begin position="1"/>
        <end position="23"/>
    </location>
</feature>
<evidence type="ECO:0000313" key="3">
    <source>
        <dbReference type="EMBL" id="KAA9133525.1"/>
    </source>
</evidence>
<proteinExistence type="predicted"/>
<accession>A0A5N0TEQ2</accession>
<evidence type="ECO:0000256" key="2">
    <source>
        <dbReference type="SAM" id="SignalP"/>
    </source>
</evidence>
<evidence type="ECO:0000256" key="1">
    <source>
        <dbReference type="SAM" id="MobiDB-lite"/>
    </source>
</evidence>
<evidence type="ECO:0000313" key="4">
    <source>
        <dbReference type="Proteomes" id="UP000325372"/>
    </source>
</evidence>
<sequence length="451" mass="48272">MNRSILSGIATGALLFISTSAISETLSEEEFRKAALPGTVADLPGDPEIAEFRVLLQDWASEMQRNFAPGQDLAGKFTTMSDDHVMLFMTALPDRSGFEADLGDIITRLQDQGLSDKSKAPAGGASTMSMSEWPFDPDYPPNSGPYNTTILSAVTPLGGAQTDRCDAGEWGDYFGVWKQARDAYDVADTACTIGGCDPTGVGCAIACGVVEAIRLGVTIAKIPLEACDVHQAAIDGAEIEATFENVKHIHGDVDDLDADVANLDADLAAHDANIDGDLVAHNATLVAHDVHINADLEAHDAHIDADLAAHDAHIDADLAAHDAHIDADLAQHDSDIKGLLGTVQSTLDDKVEFRRVHIQVLELVNKKRYLVRTSEHGTPVSVEFLAIEVFDDKSASFSAIGSATATEIEPGLYDLDIKTQGKVFRLKVKHDDNVDHFGEIIFHHGSVDSNS</sequence>
<name>A0A5N0TEQ2_9GAMM</name>
<dbReference type="AlphaFoldDB" id="A0A5N0TEQ2"/>
<keyword evidence="2" id="KW-0732">Signal</keyword>
<feature type="chain" id="PRO_5024447401" evidence="2">
    <location>
        <begin position="24"/>
        <end position="451"/>
    </location>
</feature>
<reference evidence="3 4" key="1">
    <citation type="submission" date="2019-09" db="EMBL/GenBank/DDBJ databases">
        <title>Wenzhouxiangella sp. Genome sequencing and assembly.</title>
        <authorList>
            <person name="Zhang R."/>
        </authorList>
    </citation>
    <scope>NUCLEOTIDE SEQUENCE [LARGE SCALE GENOMIC DNA]</scope>
    <source>
        <strain evidence="3 4">W260</strain>
    </source>
</reference>
<gene>
    <name evidence="3" type="ORF">F3N42_04030</name>
</gene>
<dbReference type="RefSeq" id="WP_150863086.1">
    <property type="nucleotide sequence ID" value="NZ_VYXP01000002.1"/>
</dbReference>
<dbReference type="Proteomes" id="UP000325372">
    <property type="component" value="Unassembled WGS sequence"/>
</dbReference>
<organism evidence="3 4">
    <name type="scientific">Marinihelvus fidelis</name>
    <dbReference type="NCBI Taxonomy" id="2613842"/>
    <lineage>
        <taxon>Bacteria</taxon>
        <taxon>Pseudomonadati</taxon>
        <taxon>Pseudomonadota</taxon>
        <taxon>Gammaproteobacteria</taxon>
        <taxon>Chromatiales</taxon>
        <taxon>Wenzhouxiangellaceae</taxon>
        <taxon>Marinihelvus</taxon>
    </lineage>
</organism>
<protein>
    <submittedName>
        <fullName evidence="3">Uncharacterized protein</fullName>
    </submittedName>
</protein>
<dbReference type="EMBL" id="VYXP01000002">
    <property type="protein sequence ID" value="KAA9133525.1"/>
    <property type="molecule type" value="Genomic_DNA"/>
</dbReference>
<comment type="caution">
    <text evidence="3">The sequence shown here is derived from an EMBL/GenBank/DDBJ whole genome shotgun (WGS) entry which is preliminary data.</text>
</comment>